<feature type="region of interest" description="Disordered" evidence="3">
    <location>
        <begin position="337"/>
        <end position="448"/>
    </location>
</feature>
<feature type="compositionally biased region" description="Low complexity" evidence="3">
    <location>
        <begin position="405"/>
        <end position="419"/>
    </location>
</feature>
<dbReference type="SUPFAM" id="SSF101233">
    <property type="entry name" value="PWI domain"/>
    <property type="match status" value="1"/>
</dbReference>
<feature type="domain" description="PWI" evidence="5">
    <location>
        <begin position="659"/>
        <end position="751"/>
    </location>
</feature>
<dbReference type="PANTHER" id="PTHR18806">
    <property type="entry name" value="RBM25 PROTEIN"/>
    <property type="match status" value="1"/>
</dbReference>
<feature type="compositionally biased region" description="Basic and acidic residues" evidence="3">
    <location>
        <begin position="537"/>
        <end position="553"/>
    </location>
</feature>
<reference evidence="6" key="1">
    <citation type="submission" date="2020-01" db="EMBL/GenBank/DDBJ databases">
        <authorList>
            <consortium name="DOE Joint Genome Institute"/>
            <person name="Haridas S."/>
            <person name="Albert R."/>
            <person name="Binder M."/>
            <person name="Bloem J."/>
            <person name="Labutti K."/>
            <person name="Salamov A."/>
            <person name="Andreopoulos B."/>
            <person name="Baker S.E."/>
            <person name="Barry K."/>
            <person name="Bills G."/>
            <person name="Bluhm B.H."/>
            <person name="Cannon C."/>
            <person name="Castanera R."/>
            <person name="Culley D.E."/>
            <person name="Daum C."/>
            <person name="Ezra D."/>
            <person name="Gonzalez J.B."/>
            <person name="Henrissat B."/>
            <person name="Kuo A."/>
            <person name="Liang C."/>
            <person name="Lipzen A."/>
            <person name="Lutzoni F."/>
            <person name="Magnuson J."/>
            <person name="Mondo S."/>
            <person name="Nolan M."/>
            <person name="Ohm R."/>
            <person name="Pangilinan J."/>
            <person name="Park H.-J."/>
            <person name="Ramirez L."/>
            <person name="Alfaro M."/>
            <person name="Sun H."/>
            <person name="Tritt A."/>
            <person name="Yoshinaga Y."/>
            <person name="Zwiers L.-H."/>
            <person name="Turgeon B.G."/>
            <person name="Goodwin S.B."/>
            <person name="Spatafora J.W."/>
            <person name="Crous P.W."/>
            <person name="Grigoriev I.V."/>
        </authorList>
    </citation>
    <scope>NUCLEOTIDE SEQUENCE</scope>
    <source>
        <strain evidence="6">P77</strain>
    </source>
</reference>
<gene>
    <name evidence="6" type="ORF">BDW02DRAFT_599741</name>
</gene>
<dbReference type="EMBL" id="ML975333">
    <property type="protein sequence ID" value="KAF1832701.1"/>
    <property type="molecule type" value="Genomic_DNA"/>
</dbReference>
<evidence type="ECO:0000256" key="3">
    <source>
        <dbReference type="SAM" id="MobiDB-lite"/>
    </source>
</evidence>
<proteinExistence type="predicted"/>
<dbReference type="GO" id="GO:0006397">
    <property type="term" value="P:mRNA processing"/>
    <property type="evidence" value="ECO:0007669"/>
    <property type="project" value="UniProtKB-KW"/>
</dbReference>
<dbReference type="InterPro" id="IPR000504">
    <property type="entry name" value="RRM_dom"/>
</dbReference>
<feature type="compositionally biased region" description="Basic and acidic residues" evidence="3">
    <location>
        <begin position="337"/>
        <end position="353"/>
    </location>
</feature>
<dbReference type="PANTHER" id="PTHR18806:SF4">
    <property type="entry name" value="RNA-BINDING PROTEIN 25"/>
    <property type="match status" value="1"/>
</dbReference>
<name>A0A6A5K8B9_9PLEO</name>
<accession>A0A6A5K8B9</accession>
<evidence type="ECO:0008006" key="8">
    <source>
        <dbReference type="Google" id="ProtNLM"/>
    </source>
</evidence>
<protein>
    <recommendedName>
        <fullName evidence="8">PWI domain-containing protein</fullName>
    </recommendedName>
</protein>
<dbReference type="Proteomes" id="UP000800040">
    <property type="component" value="Unassembled WGS sequence"/>
</dbReference>
<dbReference type="InterPro" id="IPR002483">
    <property type="entry name" value="PWI_dom"/>
</dbReference>
<evidence type="ECO:0000259" key="4">
    <source>
        <dbReference type="PROSITE" id="PS50102"/>
    </source>
</evidence>
<feature type="region of interest" description="Disordered" evidence="3">
    <location>
        <begin position="463"/>
        <end position="484"/>
    </location>
</feature>
<keyword evidence="7" id="KW-1185">Reference proteome</keyword>
<dbReference type="PROSITE" id="PS51025">
    <property type="entry name" value="PWI"/>
    <property type="match status" value="1"/>
</dbReference>
<dbReference type="InterPro" id="IPR036483">
    <property type="entry name" value="PWI_dom_sf"/>
</dbReference>
<evidence type="ECO:0000256" key="2">
    <source>
        <dbReference type="PROSITE-ProRule" id="PRU00176"/>
    </source>
</evidence>
<evidence type="ECO:0000256" key="1">
    <source>
        <dbReference type="ARBA" id="ARBA00022664"/>
    </source>
</evidence>
<feature type="compositionally biased region" description="Low complexity" evidence="3">
    <location>
        <begin position="28"/>
        <end position="45"/>
    </location>
</feature>
<dbReference type="SMART" id="SM00311">
    <property type="entry name" value="PWI"/>
    <property type="match status" value="1"/>
</dbReference>
<dbReference type="InterPro" id="IPR052768">
    <property type="entry name" value="RBM25"/>
</dbReference>
<sequence>MYGYPGAPGYNRPPGYAASPAPPGTGPPGAAAAPPGVAPPGIASAQGPPALNAPRALPTGWQAPANMPNFNFNAPVIRLGTQGGRAGALDSPVGGGRRDNAVAPARRGLGMDRDGDRRDAIQQVFPPTREEIARTIFVGSIPDGVGGNEGMERILATAGKLVRWTRATDANNKPQTFGFAEFGDAQSLETAAAIFKDVRVPTKRQKPGQVNKEDGEEQEVETTQLRVMVDDASIKYAEEWSKTRNEDEATVQFRLDTAKEALAQVLASFFNPPNAPTMDYPGDTLMQDAHAQDAEDVEVAFVNLNTGDDELADIPEDMRETVAAEIAAFRDRSIQRDRERLQEEEKLEAEERRRSGRRVASPPPSSAPTGPGGANGVPLGPRAERGVQGAPSGPKGSQFPRDYQGGVNFVNGGAVNNGVYINREDDDDSASDSEIERRRKKKRDQELDEAYKKQLSRWLNHERRTFASLERTTETSKHKNAERDAAIAAQAKQLMEFDDDQEAAAKRHPYYRDHSEYIRERERVRERESREDDLDRDQERRELDAQQKQKDYARGQADAFLEEQGEEIMRSREEQREPAHFKISLGAAAKKLEQTAVPRRTAADIESLLEDEEITEQPGTKKRTLIPINFDAAVRANLTQEEIEEATRQLARDIPNSKEGLWTWPISWEHLSEKKIDKDLRPWAAVKVLEALGLQDEDLVDAIVNHLKKRGGPQSLVENLEIALDEEAVSLVKKLWRMVIYYSETEKRGIK</sequence>
<organism evidence="6 7">
    <name type="scientific">Decorospora gaudefroyi</name>
    <dbReference type="NCBI Taxonomy" id="184978"/>
    <lineage>
        <taxon>Eukaryota</taxon>
        <taxon>Fungi</taxon>
        <taxon>Dikarya</taxon>
        <taxon>Ascomycota</taxon>
        <taxon>Pezizomycotina</taxon>
        <taxon>Dothideomycetes</taxon>
        <taxon>Pleosporomycetidae</taxon>
        <taxon>Pleosporales</taxon>
        <taxon>Pleosporineae</taxon>
        <taxon>Pleosporaceae</taxon>
        <taxon>Decorospora</taxon>
    </lineage>
</organism>
<dbReference type="SUPFAM" id="SSF54928">
    <property type="entry name" value="RNA-binding domain, RBD"/>
    <property type="match status" value="1"/>
</dbReference>
<dbReference type="GO" id="GO:0003729">
    <property type="term" value="F:mRNA binding"/>
    <property type="evidence" value="ECO:0007669"/>
    <property type="project" value="TreeGrafter"/>
</dbReference>
<dbReference type="GO" id="GO:0005681">
    <property type="term" value="C:spliceosomal complex"/>
    <property type="evidence" value="ECO:0007669"/>
    <property type="project" value="TreeGrafter"/>
</dbReference>
<dbReference type="Gene3D" id="1.20.1390.10">
    <property type="entry name" value="PWI domain"/>
    <property type="match status" value="1"/>
</dbReference>
<feature type="compositionally biased region" description="Acidic residues" evidence="3">
    <location>
        <begin position="424"/>
        <end position="433"/>
    </location>
</feature>
<dbReference type="PROSITE" id="PS50102">
    <property type="entry name" value="RRM"/>
    <property type="match status" value="1"/>
</dbReference>
<dbReference type="AlphaFoldDB" id="A0A6A5K8B9"/>
<evidence type="ECO:0000259" key="5">
    <source>
        <dbReference type="PROSITE" id="PS51025"/>
    </source>
</evidence>
<feature type="region of interest" description="Disordered" evidence="3">
    <location>
        <begin position="1"/>
        <end position="59"/>
    </location>
</feature>
<keyword evidence="1" id="KW-0507">mRNA processing</keyword>
<dbReference type="Pfam" id="PF01480">
    <property type="entry name" value="PWI"/>
    <property type="match status" value="1"/>
</dbReference>
<dbReference type="InterPro" id="IPR035979">
    <property type="entry name" value="RBD_domain_sf"/>
</dbReference>
<evidence type="ECO:0000313" key="7">
    <source>
        <dbReference type="Proteomes" id="UP000800040"/>
    </source>
</evidence>
<dbReference type="OrthoDB" id="6275295at2759"/>
<feature type="compositionally biased region" description="Basic and acidic residues" evidence="3">
    <location>
        <begin position="521"/>
        <end position="530"/>
    </location>
</feature>
<keyword evidence="2" id="KW-0694">RNA-binding</keyword>
<feature type="domain" description="RRM" evidence="4">
    <location>
        <begin position="134"/>
        <end position="215"/>
    </location>
</feature>
<feature type="region of interest" description="Disordered" evidence="3">
    <location>
        <begin position="521"/>
        <end position="553"/>
    </location>
</feature>
<evidence type="ECO:0000313" key="6">
    <source>
        <dbReference type="EMBL" id="KAF1832701.1"/>
    </source>
</evidence>